<sequence>MVRSGLQSDVIKMYRQGVRNAYSKPQEVRGSFLLHLRYNFRNPPLGPRDYTAIEHQLRRMSRTLEMLSDPSVRNLTISDEMRDWWAASLQESHSSIPSQSSTPSQQSSATSPSTTTSSPTGGDVVLKGESEKSGMQWGGALPGHGGT</sequence>
<evidence type="ECO:0000313" key="3">
    <source>
        <dbReference type="Proteomes" id="UP000193986"/>
    </source>
</evidence>
<feature type="compositionally biased region" description="Low complexity" evidence="1">
    <location>
        <begin position="89"/>
        <end position="120"/>
    </location>
</feature>
<dbReference type="STRING" id="71784.A0A1Y2B241"/>
<feature type="compositionally biased region" description="Gly residues" evidence="1">
    <location>
        <begin position="136"/>
        <end position="147"/>
    </location>
</feature>
<evidence type="ECO:0008006" key="4">
    <source>
        <dbReference type="Google" id="ProtNLM"/>
    </source>
</evidence>
<dbReference type="Proteomes" id="UP000193986">
    <property type="component" value="Unassembled WGS sequence"/>
</dbReference>
<dbReference type="OrthoDB" id="273010at2759"/>
<dbReference type="InParanoid" id="A0A1Y2B241"/>
<dbReference type="FunCoup" id="A0A1Y2B241">
    <property type="interactions" value="125"/>
</dbReference>
<feature type="region of interest" description="Disordered" evidence="1">
    <location>
        <begin position="89"/>
        <end position="147"/>
    </location>
</feature>
<proteinExistence type="predicted"/>
<comment type="caution">
    <text evidence="2">The sequence shown here is derived from an EMBL/GenBank/DDBJ whole genome shotgun (WGS) entry which is preliminary data.</text>
</comment>
<evidence type="ECO:0000313" key="2">
    <source>
        <dbReference type="EMBL" id="ORY28804.1"/>
    </source>
</evidence>
<organism evidence="2 3">
    <name type="scientific">Naematelia encephala</name>
    <dbReference type="NCBI Taxonomy" id="71784"/>
    <lineage>
        <taxon>Eukaryota</taxon>
        <taxon>Fungi</taxon>
        <taxon>Dikarya</taxon>
        <taxon>Basidiomycota</taxon>
        <taxon>Agaricomycotina</taxon>
        <taxon>Tremellomycetes</taxon>
        <taxon>Tremellales</taxon>
        <taxon>Naemateliaceae</taxon>
        <taxon>Naematelia</taxon>
    </lineage>
</organism>
<keyword evidence="3" id="KW-1185">Reference proteome</keyword>
<accession>A0A1Y2B241</accession>
<reference evidence="2 3" key="1">
    <citation type="submission" date="2016-07" db="EMBL/GenBank/DDBJ databases">
        <title>Pervasive Adenine N6-methylation of Active Genes in Fungi.</title>
        <authorList>
            <consortium name="DOE Joint Genome Institute"/>
            <person name="Mondo S.J."/>
            <person name="Dannebaum R.O."/>
            <person name="Kuo R.C."/>
            <person name="Labutti K."/>
            <person name="Haridas S."/>
            <person name="Kuo A."/>
            <person name="Salamov A."/>
            <person name="Ahrendt S.R."/>
            <person name="Lipzen A."/>
            <person name="Sullivan W."/>
            <person name="Andreopoulos W.B."/>
            <person name="Clum A."/>
            <person name="Lindquist E."/>
            <person name="Daum C."/>
            <person name="Ramamoorthy G.K."/>
            <person name="Gryganskyi A."/>
            <person name="Culley D."/>
            <person name="Magnuson J.K."/>
            <person name="James T.Y."/>
            <person name="O'Malley M.A."/>
            <person name="Stajich J.E."/>
            <person name="Spatafora J.W."/>
            <person name="Visel A."/>
            <person name="Grigoriev I.V."/>
        </authorList>
    </citation>
    <scope>NUCLEOTIDE SEQUENCE [LARGE SCALE GENOMIC DNA]</scope>
    <source>
        <strain evidence="2 3">68-887.2</strain>
    </source>
</reference>
<name>A0A1Y2B241_9TREE</name>
<gene>
    <name evidence="2" type="ORF">BCR39DRAFT_186998</name>
</gene>
<dbReference type="EMBL" id="MCFC01000029">
    <property type="protein sequence ID" value="ORY28804.1"/>
    <property type="molecule type" value="Genomic_DNA"/>
</dbReference>
<protein>
    <recommendedName>
        <fullName evidence="4">Complex 1 protein-domain-containing protein</fullName>
    </recommendedName>
</protein>
<evidence type="ECO:0000256" key="1">
    <source>
        <dbReference type="SAM" id="MobiDB-lite"/>
    </source>
</evidence>
<dbReference type="AlphaFoldDB" id="A0A1Y2B241"/>